<organism evidence="3 4">
    <name type="scientific">Streptomyces aidingensis</name>
    <dbReference type="NCBI Taxonomy" id="910347"/>
    <lineage>
        <taxon>Bacteria</taxon>
        <taxon>Bacillati</taxon>
        <taxon>Actinomycetota</taxon>
        <taxon>Actinomycetes</taxon>
        <taxon>Kitasatosporales</taxon>
        <taxon>Streptomycetaceae</taxon>
        <taxon>Streptomyces</taxon>
    </lineage>
</organism>
<dbReference type="RefSeq" id="WP_217652423.1">
    <property type="nucleotide sequence ID" value="NZ_FOLM01000004.1"/>
</dbReference>
<protein>
    <submittedName>
        <fullName evidence="3">Uncharacterized protein</fullName>
    </submittedName>
</protein>
<evidence type="ECO:0000256" key="2">
    <source>
        <dbReference type="SAM" id="SignalP"/>
    </source>
</evidence>
<feature type="region of interest" description="Disordered" evidence="1">
    <location>
        <begin position="127"/>
        <end position="155"/>
    </location>
</feature>
<accession>A0A1I1K6F8</accession>
<keyword evidence="2" id="KW-0732">Signal</keyword>
<gene>
    <name evidence="3" type="ORF">SAMN05421773_104110</name>
</gene>
<feature type="compositionally biased region" description="Gly residues" evidence="1">
    <location>
        <begin position="131"/>
        <end position="147"/>
    </location>
</feature>
<feature type="signal peptide" evidence="2">
    <location>
        <begin position="1"/>
        <end position="28"/>
    </location>
</feature>
<feature type="chain" id="PRO_5011486786" evidence="2">
    <location>
        <begin position="29"/>
        <end position="155"/>
    </location>
</feature>
<dbReference type="EMBL" id="FOLM01000004">
    <property type="protein sequence ID" value="SFC56567.1"/>
    <property type="molecule type" value="Genomic_DNA"/>
</dbReference>
<name>A0A1I1K6F8_9ACTN</name>
<dbReference type="Proteomes" id="UP000199207">
    <property type="component" value="Unassembled WGS sequence"/>
</dbReference>
<sequence length="155" mass="16103">MKSKRARAGLAVAAVAGVGLMFPAVALAADDGRDTGGDTSAPEQDTAGSERRERQEERQEQWAGELAEELGVAEEDVAAALEKFRTEKAEERQAGRQERLAERLDKAVSEGTLTQEQADAILAAAENGVLPGPGGHGGHGGPGGMPRGMGWEAQG</sequence>
<feature type="compositionally biased region" description="Basic and acidic residues" evidence="1">
    <location>
        <begin position="48"/>
        <end position="60"/>
    </location>
</feature>
<keyword evidence="4" id="KW-1185">Reference proteome</keyword>
<reference evidence="3 4" key="1">
    <citation type="submission" date="2016-10" db="EMBL/GenBank/DDBJ databases">
        <authorList>
            <person name="de Groot N.N."/>
        </authorList>
    </citation>
    <scope>NUCLEOTIDE SEQUENCE [LARGE SCALE GENOMIC DNA]</scope>
    <source>
        <strain evidence="3 4">CGMCC 4.5739</strain>
    </source>
</reference>
<proteinExistence type="predicted"/>
<evidence type="ECO:0000256" key="1">
    <source>
        <dbReference type="SAM" id="MobiDB-lite"/>
    </source>
</evidence>
<dbReference type="AlphaFoldDB" id="A0A1I1K6F8"/>
<evidence type="ECO:0000313" key="3">
    <source>
        <dbReference type="EMBL" id="SFC56567.1"/>
    </source>
</evidence>
<evidence type="ECO:0000313" key="4">
    <source>
        <dbReference type="Proteomes" id="UP000199207"/>
    </source>
</evidence>
<feature type="region of interest" description="Disordered" evidence="1">
    <location>
        <begin position="30"/>
        <end position="63"/>
    </location>
</feature>